<dbReference type="EMBL" id="CAKLBY020000004">
    <property type="protein sequence ID" value="CAK7895400.1"/>
    <property type="molecule type" value="Genomic_DNA"/>
</dbReference>
<dbReference type="EMBL" id="CAKLBY020000058">
    <property type="protein sequence ID" value="CAK7921484.1"/>
    <property type="molecule type" value="Genomic_DNA"/>
</dbReference>
<evidence type="ECO:0000313" key="1">
    <source>
        <dbReference type="EMBL" id="CAK7895400.1"/>
    </source>
</evidence>
<dbReference type="AlphaFoldDB" id="A0AAV1T434"/>
<organism evidence="1 4">
    <name type="scientific">Peronospora matthiolae</name>
    <dbReference type="NCBI Taxonomy" id="2874970"/>
    <lineage>
        <taxon>Eukaryota</taxon>
        <taxon>Sar</taxon>
        <taxon>Stramenopiles</taxon>
        <taxon>Oomycota</taxon>
        <taxon>Peronosporomycetes</taxon>
        <taxon>Peronosporales</taxon>
        <taxon>Peronosporaceae</taxon>
        <taxon>Peronospora</taxon>
    </lineage>
</organism>
<comment type="caution">
    <text evidence="1">The sequence shown here is derived from an EMBL/GenBank/DDBJ whole genome shotgun (WGS) entry which is preliminary data.</text>
</comment>
<sequence>MWSHSSSFFLHRVLGHAKRHQLATDGTHFCPTSRLHRLGVQTGHRSSSLSELTRAMLDGSHWMQQPLLAFILIIHADPIVLLSMHEPFRA</sequence>
<proteinExistence type="predicted"/>
<dbReference type="EMBL" id="CAKLBY020000058">
    <property type="protein sequence ID" value="CAK7921454.1"/>
    <property type="molecule type" value="Genomic_DNA"/>
</dbReference>
<gene>
    <name evidence="1" type="ORF">PM001_LOCUS1038</name>
    <name evidence="2" type="ORF">PM001_LOCUS7150</name>
    <name evidence="3" type="ORF">PM001_LOCUS7165</name>
</gene>
<protein>
    <submittedName>
        <fullName evidence="1">Uncharacterized protein</fullName>
    </submittedName>
</protein>
<dbReference type="Proteomes" id="UP001162060">
    <property type="component" value="Unassembled WGS sequence"/>
</dbReference>
<accession>A0AAV1T434</accession>
<evidence type="ECO:0000313" key="3">
    <source>
        <dbReference type="EMBL" id="CAK7921484.1"/>
    </source>
</evidence>
<evidence type="ECO:0000313" key="2">
    <source>
        <dbReference type="EMBL" id="CAK7921454.1"/>
    </source>
</evidence>
<name>A0AAV1T434_9STRA</name>
<evidence type="ECO:0000313" key="4">
    <source>
        <dbReference type="Proteomes" id="UP001162060"/>
    </source>
</evidence>
<reference evidence="1" key="1">
    <citation type="submission" date="2024-01" db="EMBL/GenBank/DDBJ databases">
        <authorList>
            <person name="Webb A."/>
        </authorList>
    </citation>
    <scope>NUCLEOTIDE SEQUENCE</scope>
    <source>
        <strain evidence="1">Pm1</strain>
    </source>
</reference>